<dbReference type="OMA" id="TIDYKMS"/>
<dbReference type="InterPro" id="IPR000725">
    <property type="entry name" value="Olfact_rcpt"/>
</dbReference>
<evidence type="ECO:0000256" key="7">
    <source>
        <dbReference type="ARBA" id="ARBA00023136"/>
    </source>
</evidence>
<organism evidence="12 13">
    <name type="scientific">Xenopus laevis</name>
    <name type="common">African clawed frog</name>
    <dbReference type="NCBI Taxonomy" id="8355"/>
    <lineage>
        <taxon>Eukaryota</taxon>
        <taxon>Metazoa</taxon>
        <taxon>Chordata</taxon>
        <taxon>Craniata</taxon>
        <taxon>Vertebrata</taxon>
        <taxon>Euteleostomi</taxon>
        <taxon>Amphibia</taxon>
        <taxon>Batrachia</taxon>
        <taxon>Anura</taxon>
        <taxon>Pipoidea</taxon>
        <taxon>Pipidae</taxon>
        <taxon>Xenopodinae</taxon>
        <taxon>Xenopus</taxon>
        <taxon>Xenopus</taxon>
    </lineage>
</organism>
<dbReference type="PROSITE" id="PS50262">
    <property type="entry name" value="G_PROTEIN_RECEP_F1_2"/>
    <property type="match status" value="1"/>
</dbReference>
<dbReference type="PANTHER" id="PTHR26452">
    <property type="entry name" value="OLFACTORY RECEPTOR"/>
    <property type="match status" value="1"/>
</dbReference>
<dbReference type="GO" id="GO:0004984">
    <property type="term" value="F:olfactory receptor activity"/>
    <property type="evidence" value="ECO:0007669"/>
    <property type="project" value="InterPro"/>
</dbReference>
<dbReference type="GO" id="GO:0005886">
    <property type="term" value="C:plasma membrane"/>
    <property type="evidence" value="ECO:0007669"/>
    <property type="project" value="UniProtKB-SubCell"/>
</dbReference>
<proteinExistence type="predicted"/>
<evidence type="ECO:0000256" key="2">
    <source>
        <dbReference type="ARBA" id="ARBA00022475"/>
    </source>
</evidence>
<feature type="transmembrane region" description="Helical" evidence="10">
    <location>
        <begin position="62"/>
        <end position="86"/>
    </location>
</feature>
<dbReference type="SUPFAM" id="SSF81321">
    <property type="entry name" value="Family A G protein-coupled receptor-like"/>
    <property type="match status" value="1"/>
</dbReference>
<protein>
    <recommendedName>
        <fullName evidence="11">G-protein coupled receptors family 1 profile domain-containing protein</fullName>
    </recommendedName>
</protein>
<keyword evidence="9" id="KW-0807">Transducer</keyword>
<dbReference type="Proteomes" id="UP000694892">
    <property type="component" value="Chromosome 7L"/>
</dbReference>
<evidence type="ECO:0000259" key="11">
    <source>
        <dbReference type="PROSITE" id="PS50262"/>
    </source>
</evidence>
<keyword evidence="6" id="KW-0297">G-protein coupled receptor</keyword>
<keyword evidence="4" id="KW-0716">Sensory transduction</keyword>
<dbReference type="Gene3D" id="1.20.1070.10">
    <property type="entry name" value="Rhodopsin 7-helix transmembrane proteins"/>
    <property type="match status" value="1"/>
</dbReference>
<evidence type="ECO:0000256" key="5">
    <source>
        <dbReference type="ARBA" id="ARBA00022989"/>
    </source>
</evidence>
<dbReference type="InterPro" id="IPR017452">
    <property type="entry name" value="GPCR_Rhodpsn_7TM"/>
</dbReference>
<sequence>MLKVGNDTKDIVFTVLCFSDKKEVEIPRSIVFLIIFLIIIIGNITVFVTITLCSQLHNPMYMFLGSLSFLDISYALTTLPQLLLMFSTQDKTISFMSFCLSHNIEYLFCDYAPVLKITCSDTSAIEILM</sequence>
<evidence type="ECO:0000256" key="10">
    <source>
        <dbReference type="SAM" id="Phobius"/>
    </source>
</evidence>
<name>A0A974CEE2_XENLA</name>
<keyword evidence="8" id="KW-0675">Receptor</keyword>
<feature type="domain" description="G-protein coupled receptors family 1 profile" evidence="11">
    <location>
        <begin position="42"/>
        <end position="129"/>
    </location>
</feature>
<dbReference type="Pfam" id="PF13853">
    <property type="entry name" value="7tm_4"/>
    <property type="match status" value="1"/>
</dbReference>
<reference evidence="13" key="1">
    <citation type="journal article" date="2016" name="Nature">
        <title>Genome evolution in the allotetraploid frog Xenopus laevis.</title>
        <authorList>
            <person name="Session A.M."/>
            <person name="Uno Y."/>
            <person name="Kwon T."/>
            <person name="Chapman J.A."/>
            <person name="Toyoda A."/>
            <person name="Takahashi S."/>
            <person name="Fukui A."/>
            <person name="Hikosaka A."/>
            <person name="Suzuki A."/>
            <person name="Kondo M."/>
            <person name="van Heeringen S.J."/>
            <person name="Quigley I."/>
            <person name="Heinz S."/>
            <person name="Ogino H."/>
            <person name="Ochi H."/>
            <person name="Hellsten U."/>
            <person name="Lyons J.B."/>
            <person name="Simakov O."/>
            <person name="Putnam N."/>
            <person name="Stites J."/>
            <person name="Kuroki Y."/>
            <person name="Tanaka T."/>
            <person name="Michiue T."/>
            <person name="Watanabe M."/>
            <person name="Bogdanovic O."/>
            <person name="Lister R."/>
            <person name="Georgiou G."/>
            <person name="Paranjpe S.S."/>
            <person name="van Kruijsbergen I."/>
            <person name="Shu S."/>
            <person name="Carlson J."/>
            <person name="Kinoshita T."/>
            <person name="Ohta Y."/>
            <person name="Mawaribuchi S."/>
            <person name="Jenkins J."/>
            <person name="Grimwood J."/>
            <person name="Schmutz J."/>
            <person name="Mitros T."/>
            <person name="Mozaffari S.V."/>
            <person name="Suzuki Y."/>
            <person name="Haramoto Y."/>
            <person name="Yamamoto T.S."/>
            <person name="Takagi C."/>
            <person name="Heald R."/>
            <person name="Miller K."/>
            <person name="Haudenschild C."/>
            <person name="Kitzman J."/>
            <person name="Nakayama T."/>
            <person name="Izutsu Y."/>
            <person name="Robert J."/>
            <person name="Fortriede J."/>
            <person name="Burns K."/>
            <person name="Lotay V."/>
            <person name="Karimi K."/>
            <person name="Yasuoka Y."/>
            <person name="Dichmann D.S."/>
            <person name="Flajnik M.F."/>
            <person name="Houston D.W."/>
            <person name="Shendure J."/>
            <person name="DuPasquier L."/>
            <person name="Vize P.D."/>
            <person name="Zorn A.M."/>
            <person name="Ito M."/>
            <person name="Marcotte E.M."/>
            <person name="Wallingford J.B."/>
            <person name="Ito Y."/>
            <person name="Asashima M."/>
            <person name="Ueno N."/>
            <person name="Matsuda Y."/>
            <person name="Veenstra G.J."/>
            <person name="Fujiyama A."/>
            <person name="Harland R.M."/>
            <person name="Taira M."/>
            <person name="Rokhsar D.S."/>
        </authorList>
    </citation>
    <scope>NUCLEOTIDE SEQUENCE [LARGE SCALE GENOMIC DNA]</scope>
    <source>
        <strain evidence="13">J</strain>
    </source>
</reference>
<keyword evidence="7 10" id="KW-0472">Membrane</keyword>
<accession>A0A974CEE2</accession>
<evidence type="ECO:0000256" key="4">
    <source>
        <dbReference type="ARBA" id="ARBA00022725"/>
    </source>
</evidence>
<keyword evidence="5 10" id="KW-1133">Transmembrane helix</keyword>
<dbReference type="AlphaFoldDB" id="A0A974CEE2"/>
<dbReference type="EMBL" id="CM004478">
    <property type="protein sequence ID" value="OCT71397.1"/>
    <property type="molecule type" value="Genomic_DNA"/>
</dbReference>
<keyword evidence="4" id="KW-0552">Olfaction</keyword>
<dbReference type="InterPro" id="IPR050516">
    <property type="entry name" value="Olfactory_GPCR"/>
</dbReference>
<keyword evidence="3 10" id="KW-0812">Transmembrane</keyword>
<feature type="transmembrane region" description="Helical" evidence="10">
    <location>
        <begin position="30"/>
        <end position="50"/>
    </location>
</feature>
<evidence type="ECO:0000256" key="8">
    <source>
        <dbReference type="ARBA" id="ARBA00023170"/>
    </source>
</evidence>
<evidence type="ECO:0000256" key="6">
    <source>
        <dbReference type="ARBA" id="ARBA00023040"/>
    </source>
</evidence>
<evidence type="ECO:0000256" key="9">
    <source>
        <dbReference type="ARBA" id="ARBA00023224"/>
    </source>
</evidence>
<evidence type="ECO:0000256" key="3">
    <source>
        <dbReference type="ARBA" id="ARBA00022692"/>
    </source>
</evidence>
<gene>
    <name evidence="12" type="ORF">XELAEV_18034377mg</name>
</gene>
<evidence type="ECO:0000313" key="13">
    <source>
        <dbReference type="Proteomes" id="UP000694892"/>
    </source>
</evidence>
<evidence type="ECO:0000256" key="1">
    <source>
        <dbReference type="ARBA" id="ARBA00004651"/>
    </source>
</evidence>
<evidence type="ECO:0000313" key="12">
    <source>
        <dbReference type="EMBL" id="OCT71397.1"/>
    </source>
</evidence>
<comment type="subcellular location">
    <subcellularLocation>
        <location evidence="1">Cell membrane</location>
        <topology evidence="1">Multi-pass membrane protein</topology>
    </subcellularLocation>
</comment>
<dbReference type="GO" id="GO:0004930">
    <property type="term" value="F:G protein-coupled receptor activity"/>
    <property type="evidence" value="ECO:0007669"/>
    <property type="project" value="UniProtKB-KW"/>
</dbReference>
<keyword evidence="2" id="KW-1003">Cell membrane</keyword>